<dbReference type="Gene3D" id="3.10.490.10">
    <property type="entry name" value="Gamma-glutamyl cyclotransferase-like"/>
    <property type="match status" value="1"/>
</dbReference>
<dbReference type="InterPro" id="IPR036568">
    <property type="entry name" value="GGCT-like_sf"/>
</dbReference>
<dbReference type="EMBL" id="JBHSNS010000015">
    <property type="protein sequence ID" value="MFC5731423.1"/>
    <property type="molecule type" value="Genomic_DNA"/>
</dbReference>
<gene>
    <name evidence="2" type="ORF">ACFPQB_21100</name>
</gene>
<keyword evidence="2" id="KW-0808">Transferase</keyword>
<keyword evidence="3" id="KW-1185">Reference proteome</keyword>
<evidence type="ECO:0000313" key="3">
    <source>
        <dbReference type="Proteomes" id="UP001596072"/>
    </source>
</evidence>
<accession>A0ABW0ZMV7</accession>
<comment type="caution">
    <text evidence="2">The sequence shown here is derived from an EMBL/GenBank/DDBJ whole genome shotgun (WGS) entry which is preliminary data.</text>
</comment>
<proteinExistence type="predicted"/>
<dbReference type="RefSeq" id="WP_136436471.1">
    <property type="nucleotide sequence ID" value="NZ_JBHSNS010000015.1"/>
</dbReference>
<name>A0ABW0ZMV7_9ACTN</name>
<evidence type="ECO:0000313" key="2">
    <source>
        <dbReference type="EMBL" id="MFC5731423.1"/>
    </source>
</evidence>
<reference evidence="3" key="1">
    <citation type="journal article" date="2019" name="Int. J. Syst. Evol. Microbiol.">
        <title>The Global Catalogue of Microorganisms (GCM) 10K type strain sequencing project: providing services to taxonomists for standard genome sequencing and annotation.</title>
        <authorList>
            <consortium name="The Broad Institute Genomics Platform"/>
            <consortium name="The Broad Institute Genome Sequencing Center for Infectious Disease"/>
            <person name="Wu L."/>
            <person name="Ma J."/>
        </authorList>
    </citation>
    <scope>NUCLEOTIDE SEQUENCE [LARGE SCALE GENOMIC DNA]</scope>
    <source>
        <strain evidence="3">YIM 94188</strain>
    </source>
</reference>
<dbReference type="InterPro" id="IPR013024">
    <property type="entry name" value="GGCT-like"/>
</dbReference>
<feature type="domain" description="Gamma-glutamylcyclotransferase AIG2-like" evidence="1">
    <location>
        <begin position="5"/>
        <end position="110"/>
    </location>
</feature>
<dbReference type="SUPFAM" id="SSF110857">
    <property type="entry name" value="Gamma-glutamyl cyclotransferase-like"/>
    <property type="match status" value="1"/>
</dbReference>
<dbReference type="CDD" id="cd06661">
    <property type="entry name" value="GGCT_like"/>
    <property type="match status" value="1"/>
</dbReference>
<dbReference type="EC" id="2.3.2.-" evidence="2"/>
<evidence type="ECO:0000259" key="1">
    <source>
        <dbReference type="Pfam" id="PF06094"/>
    </source>
</evidence>
<keyword evidence="2" id="KW-0012">Acyltransferase</keyword>
<dbReference type="Pfam" id="PF06094">
    <property type="entry name" value="GGACT"/>
    <property type="match status" value="1"/>
</dbReference>
<sequence length="114" mass="12218">MEHRVFSYGTLRQADVQQAVYGRAVPTVADTLPGFRLDWITITDPVVIAASGSDRHPILRRGPATGSVDGSYLTLNADELAATDDYEVDDYVRVEVTLGSGATAWVYVAAADAS</sequence>
<dbReference type="GO" id="GO:0016746">
    <property type="term" value="F:acyltransferase activity"/>
    <property type="evidence" value="ECO:0007669"/>
    <property type="project" value="UniProtKB-KW"/>
</dbReference>
<dbReference type="Proteomes" id="UP001596072">
    <property type="component" value="Unassembled WGS sequence"/>
</dbReference>
<dbReference type="InterPro" id="IPR009288">
    <property type="entry name" value="AIG2-like_dom"/>
</dbReference>
<organism evidence="2 3">
    <name type="scientific">Nocardioides vastitatis</name>
    <dbReference type="NCBI Taxonomy" id="2568655"/>
    <lineage>
        <taxon>Bacteria</taxon>
        <taxon>Bacillati</taxon>
        <taxon>Actinomycetota</taxon>
        <taxon>Actinomycetes</taxon>
        <taxon>Propionibacteriales</taxon>
        <taxon>Nocardioidaceae</taxon>
        <taxon>Nocardioides</taxon>
    </lineage>
</organism>
<protein>
    <submittedName>
        <fullName evidence="2">Gamma-glutamylcyclotransferase family protein</fullName>
        <ecNumber evidence="2">2.3.2.-</ecNumber>
    </submittedName>
</protein>